<dbReference type="InterPro" id="IPR052020">
    <property type="entry name" value="Cyclic_di-GMP/3'3'-cGAMP_PDE"/>
</dbReference>
<dbReference type="NCBIfam" id="TIGR00254">
    <property type="entry name" value="GGDEF"/>
    <property type="match status" value="1"/>
</dbReference>
<dbReference type="SUPFAM" id="SSF109604">
    <property type="entry name" value="HD-domain/PDEase-like"/>
    <property type="match status" value="1"/>
</dbReference>
<dbReference type="PANTHER" id="PTHR45228">
    <property type="entry name" value="CYCLIC DI-GMP PHOSPHODIESTERASE TM_0186-RELATED"/>
    <property type="match status" value="1"/>
</dbReference>
<keyword evidence="3 7" id="KW-0812">Transmembrane</keyword>
<dbReference type="InterPro" id="IPR029016">
    <property type="entry name" value="GAF-like_dom_sf"/>
</dbReference>
<evidence type="ECO:0000256" key="5">
    <source>
        <dbReference type="ARBA" id="ARBA00023136"/>
    </source>
</evidence>
<feature type="region of interest" description="Disordered" evidence="6">
    <location>
        <begin position="339"/>
        <end position="358"/>
    </location>
</feature>
<organism evidence="10 11">
    <name type="scientific">Deinococcus phoenicis</name>
    <dbReference type="NCBI Taxonomy" id="1476583"/>
    <lineage>
        <taxon>Bacteria</taxon>
        <taxon>Thermotogati</taxon>
        <taxon>Deinococcota</taxon>
        <taxon>Deinococci</taxon>
        <taxon>Deinococcales</taxon>
        <taxon>Deinococcaceae</taxon>
        <taxon>Deinococcus</taxon>
    </lineage>
</organism>
<dbReference type="STRING" id="1476583.DEIPH_ctg103orf0093"/>
<dbReference type="SMART" id="SM00267">
    <property type="entry name" value="GGDEF"/>
    <property type="match status" value="1"/>
</dbReference>
<dbReference type="GO" id="GO:0000155">
    <property type="term" value="F:phosphorelay sensor kinase activity"/>
    <property type="evidence" value="ECO:0007669"/>
    <property type="project" value="InterPro"/>
</dbReference>
<dbReference type="SUPFAM" id="SSF55781">
    <property type="entry name" value="GAF domain-like"/>
    <property type="match status" value="2"/>
</dbReference>
<evidence type="ECO:0008006" key="12">
    <source>
        <dbReference type="Google" id="ProtNLM"/>
    </source>
</evidence>
<feature type="transmembrane region" description="Helical" evidence="7">
    <location>
        <begin position="120"/>
        <end position="140"/>
    </location>
</feature>
<dbReference type="PATRIC" id="fig|1476583.3.peg.3502"/>
<keyword evidence="4 7" id="KW-1133">Transmembrane helix</keyword>
<dbReference type="SMART" id="SM00065">
    <property type="entry name" value="GAF"/>
    <property type="match status" value="2"/>
</dbReference>
<dbReference type="CDD" id="cd01949">
    <property type="entry name" value="GGDEF"/>
    <property type="match status" value="1"/>
</dbReference>
<evidence type="ECO:0000256" key="3">
    <source>
        <dbReference type="ARBA" id="ARBA00022692"/>
    </source>
</evidence>
<dbReference type="eggNOG" id="COG3437">
    <property type="taxonomic scope" value="Bacteria"/>
</dbReference>
<keyword evidence="2" id="KW-1003">Cell membrane</keyword>
<accession>A0A016QLD4</accession>
<dbReference type="Gene3D" id="3.30.450.40">
    <property type="match status" value="2"/>
</dbReference>
<evidence type="ECO:0000313" key="11">
    <source>
        <dbReference type="Proteomes" id="UP000020492"/>
    </source>
</evidence>
<dbReference type="InterPro" id="IPR029787">
    <property type="entry name" value="Nucleotide_cyclase"/>
</dbReference>
<protein>
    <recommendedName>
        <fullName evidence="12">Diguanylate cyclase</fullName>
    </recommendedName>
</protein>
<dbReference type="InterPro" id="IPR037522">
    <property type="entry name" value="HD_GYP_dom"/>
</dbReference>
<feature type="transmembrane region" description="Helical" evidence="7">
    <location>
        <begin position="87"/>
        <end position="108"/>
    </location>
</feature>
<dbReference type="Gene3D" id="3.30.70.270">
    <property type="match status" value="1"/>
</dbReference>
<dbReference type="InterPro" id="IPR003607">
    <property type="entry name" value="HD/PDEase_dom"/>
</dbReference>
<evidence type="ECO:0000259" key="8">
    <source>
        <dbReference type="PROSITE" id="PS50887"/>
    </source>
</evidence>
<dbReference type="eggNOG" id="COG3706">
    <property type="taxonomic scope" value="Bacteria"/>
</dbReference>
<dbReference type="SMART" id="SM00471">
    <property type="entry name" value="HDc"/>
    <property type="match status" value="1"/>
</dbReference>
<feature type="domain" description="HD-GYP" evidence="9">
    <location>
        <begin position="701"/>
        <end position="891"/>
    </location>
</feature>
<proteinExistence type="predicted"/>
<keyword evidence="5 7" id="KW-0472">Membrane</keyword>
<evidence type="ECO:0000256" key="4">
    <source>
        <dbReference type="ARBA" id="ARBA00022989"/>
    </source>
</evidence>
<dbReference type="AlphaFoldDB" id="A0A016QLD4"/>
<dbReference type="PROSITE" id="PS51832">
    <property type="entry name" value="HD_GYP"/>
    <property type="match status" value="1"/>
</dbReference>
<dbReference type="PANTHER" id="PTHR45228:SF8">
    <property type="entry name" value="TWO-COMPONENT RESPONSE REGULATOR-RELATED"/>
    <property type="match status" value="1"/>
</dbReference>
<sequence length="891" mass="97378">MLVSCAFLLSLTFREWPVRPRLSEDALRVVLAAVIICLLMVYSAPFGPFRVDLRFVVVALVTLRYGVGVGVLAFLPALALRFLEDRTAAGVAAVNGLSVVLLTGWLRPHLSVPRLTLRQLWLAPVPFLGLSLALLLTPQGRGVFPVVYPLGLSFSALGLVIALGIFQSRLRLLRLTHRLRAEALSDPLTGLGNRRRFDADLMALPAGRQLVLLDVDHFKAVNDLYGHAAGDRVLEQMGRLLREQAPAHLRAYRIGGEEFALLADTGGEEQTRALVEEVRRRVPQMLVGHIGGVTLSAGMSTRRPDDTPSALFQRADEALYLAKTNGRDRLVTSEAVTRAPAPLEAAEPGSAGTPLQPLQPRHSLWRALRTTIALLGERRTLGDEDWQELLHLAVAAVDGAEAGSLNIREGRRFRICAAEGFAPGLLGVRIEEAAQLDWYGRSREEWQAGAARVLKTDELRRVYASTDPVLRDAGSVFERAGQRSEIRADLCFPVVLRGDVVAHLNFDSFTSEDAFTWQSVEIAGLFAQQFAALLHLQERWRELDLLGQLHAKVGTDPQGRSAEVQLTETAVDLLQAAQATLLRYDAAGDQLVSAATEGTYRELGPVCLPRGQGVSWEALATGRVVRVANTRGDGRVYRRDRLAGDAMMAVPLLDGDHQPLGVLVLTRDASRPFLPDDESLALLLASVAARMFERMAYLAGLRATLEAALTTLGVALEARDFETQGHTERVLRYAERFGTELGLSEDRLTALRHGAMLHDIGKLGIPDAVLLKPGALTPGEREVVEGHAVIGAALADRIPFLHPEAHGVIRSHHERWDGRGYPGGLGGEDIPLLARLFALCDVYDALVSTRPYKQAMPPEQALGILRAGRGTQFDPELTDLFEQLWHAGAFR</sequence>
<dbReference type="InterPro" id="IPR011620">
    <property type="entry name" value="Sig_transdc_His_kinase_LytS_TM"/>
</dbReference>
<dbReference type="Pfam" id="PF13185">
    <property type="entry name" value="GAF_2"/>
    <property type="match status" value="1"/>
</dbReference>
<dbReference type="GO" id="GO:0071555">
    <property type="term" value="P:cell wall organization"/>
    <property type="evidence" value="ECO:0007669"/>
    <property type="project" value="InterPro"/>
</dbReference>
<reference evidence="10 11" key="1">
    <citation type="submission" date="2014-03" db="EMBL/GenBank/DDBJ databases">
        <title>Draft genome sequence of Deinococcus phoenicis 1P10ME.</title>
        <authorList>
            <person name="Stepanov V.G."/>
            <person name="Vaishampayan P."/>
            <person name="Venkateswaran K."/>
            <person name="Fox G.E."/>
        </authorList>
    </citation>
    <scope>NUCLEOTIDE SEQUENCE [LARGE SCALE GENOMIC DNA]</scope>
    <source>
        <strain evidence="10 11">1P10ME</strain>
    </source>
</reference>
<evidence type="ECO:0000256" key="2">
    <source>
        <dbReference type="ARBA" id="ARBA00022475"/>
    </source>
</evidence>
<dbReference type="CDD" id="cd00077">
    <property type="entry name" value="HDc"/>
    <property type="match status" value="1"/>
</dbReference>
<feature type="transmembrane region" description="Helical" evidence="7">
    <location>
        <begin position="146"/>
        <end position="166"/>
    </location>
</feature>
<evidence type="ECO:0000256" key="1">
    <source>
        <dbReference type="ARBA" id="ARBA00004651"/>
    </source>
</evidence>
<dbReference type="Pfam" id="PF00990">
    <property type="entry name" value="GGDEF"/>
    <property type="match status" value="1"/>
</dbReference>
<evidence type="ECO:0000256" key="7">
    <source>
        <dbReference type="SAM" id="Phobius"/>
    </source>
</evidence>
<feature type="transmembrane region" description="Helical" evidence="7">
    <location>
        <begin position="30"/>
        <end position="48"/>
    </location>
</feature>
<feature type="transmembrane region" description="Helical" evidence="7">
    <location>
        <begin position="55"/>
        <end position="75"/>
    </location>
</feature>
<evidence type="ECO:0000313" key="10">
    <source>
        <dbReference type="EMBL" id="EYB66554.1"/>
    </source>
</evidence>
<comment type="subcellular location">
    <subcellularLocation>
        <location evidence="1">Cell membrane</location>
        <topology evidence="1">Multi-pass membrane protein</topology>
    </subcellularLocation>
</comment>
<dbReference type="GO" id="GO:0005886">
    <property type="term" value="C:plasma membrane"/>
    <property type="evidence" value="ECO:0007669"/>
    <property type="project" value="UniProtKB-SubCell"/>
</dbReference>
<dbReference type="Proteomes" id="UP000020492">
    <property type="component" value="Unassembled WGS sequence"/>
</dbReference>
<keyword evidence="11" id="KW-1185">Reference proteome</keyword>
<dbReference type="InterPro" id="IPR043128">
    <property type="entry name" value="Rev_trsase/Diguanyl_cyclase"/>
</dbReference>
<dbReference type="EMBL" id="JHAC01000082">
    <property type="protein sequence ID" value="EYB66554.1"/>
    <property type="molecule type" value="Genomic_DNA"/>
</dbReference>
<dbReference type="Pfam" id="PF13487">
    <property type="entry name" value="HD_5"/>
    <property type="match status" value="1"/>
</dbReference>
<dbReference type="InterPro" id="IPR003018">
    <property type="entry name" value="GAF"/>
</dbReference>
<dbReference type="InterPro" id="IPR000160">
    <property type="entry name" value="GGDEF_dom"/>
</dbReference>
<dbReference type="Pfam" id="PF07694">
    <property type="entry name" value="5TM-5TMR_LYT"/>
    <property type="match status" value="1"/>
</dbReference>
<evidence type="ECO:0000256" key="6">
    <source>
        <dbReference type="SAM" id="MobiDB-lite"/>
    </source>
</evidence>
<dbReference type="SUPFAM" id="SSF55073">
    <property type="entry name" value="Nucleotide cyclase"/>
    <property type="match status" value="1"/>
</dbReference>
<feature type="domain" description="GGDEF" evidence="8">
    <location>
        <begin position="206"/>
        <end position="335"/>
    </location>
</feature>
<gene>
    <name evidence="10" type="ORF">DEIPH_ctg103orf0093</name>
</gene>
<dbReference type="Gene3D" id="1.10.3210.10">
    <property type="entry name" value="Hypothetical protein af1432"/>
    <property type="match status" value="1"/>
</dbReference>
<comment type="caution">
    <text evidence="10">The sequence shown here is derived from an EMBL/GenBank/DDBJ whole genome shotgun (WGS) entry which is preliminary data.</text>
</comment>
<name>A0A016QLD4_9DEIO</name>
<dbReference type="PROSITE" id="PS50887">
    <property type="entry name" value="GGDEF"/>
    <property type="match status" value="1"/>
</dbReference>
<evidence type="ECO:0000259" key="9">
    <source>
        <dbReference type="PROSITE" id="PS51832"/>
    </source>
</evidence>